<dbReference type="EMBL" id="LPJV01000018">
    <property type="protein sequence ID" value="KWF56271.1"/>
    <property type="molecule type" value="Genomic_DNA"/>
</dbReference>
<organism evidence="1 2">
    <name type="scientific">Burkholderia diffusa</name>
    <dbReference type="NCBI Taxonomy" id="488732"/>
    <lineage>
        <taxon>Bacteria</taxon>
        <taxon>Pseudomonadati</taxon>
        <taxon>Pseudomonadota</taxon>
        <taxon>Betaproteobacteria</taxon>
        <taxon>Burkholderiales</taxon>
        <taxon>Burkholderiaceae</taxon>
        <taxon>Burkholderia</taxon>
        <taxon>Burkholderia cepacia complex</taxon>
    </lineage>
</organism>
<dbReference type="Proteomes" id="UP000063236">
    <property type="component" value="Unassembled WGS sequence"/>
</dbReference>
<proteinExistence type="predicted"/>
<reference evidence="1 2" key="1">
    <citation type="submission" date="2015-11" db="EMBL/GenBank/DDBJ databases">
        <title>Expanding the genomic diversity of Burkholderia species for the development of highly accurate diagnostics.</title>
        <authorList>
            <person name="Sahl J."/>
            <person name="Keim P."/>
            <person name="Wagner D."/>
        </authorList>
    </citation>
    <scope>NUCLEOTIDE SEQUENCE [LARGE SCALE GENOMIC DNA]</scope>
    <source>
        <strain evidence="1 2">MSMB378WGS</strain>
    </source>
</reference>
<comment type="caution">
    <text evidence="1">The sequence shown here is derived from an EMBL/GenBank/DDBJ whole genome shotgun (WGS) entry which is preliminary data.</text>
</comment>
<dbReference type="AlphaFoldDB" id="A0AAW3PJ84"/>
<sequence length="148" mass="16182">MWGIDERDAQTWLPGLRSRHPQLYWRIARDRAAAGADIVVHVVKPALRGSDGFCWNCTGANAALSRPLDRTRVEMALFAGNAEQLPRRRAGLWPIAGTLDTGTALDALAHWLRASAASGPDGRITVRPELLALIAARLDTMDTPFDTD</sequence>
<accession>A0AAW3PJ84</accession>
<protein>
    <submittedName>
        <fullName evidence="1">Uncharacterized protein</fullName>
    </submittedName>
</protein>
<evidence type="ECO:0000313" key="2">
    <source>
        <dbReference type="Proteomes" id="UP000063236"/>
    </source>
</evidence>
<evidence type="ECO:0000313" key="1">
    <source>
        <dbReference type="EMBL" id="KWF56271.1"/>
    </source>
</evidence>
<gene>
    <name evidence="1" type="ORF">WL88_12100</name>
</gene>
<name>A0AAW3PJ84_9BURK</name>